<keyword evidence="2" id="KW-0456">Lyase</keyword>
<sequence length="141" mass="15417">MSDQLKIKMYAFTLDCQDPCALARFYASLLGWEIAYHDGDWAIVGPPGAAQGAYPGITFQREPSYTPPVWPSEPDAQQQMAHLDFAVNDLDGAVAHALQCGATVAAAQFDDGWRVMLDPAGHPFCLCQMRAVIESPQFGLR</sequence>
<dbReference type="InterPro" id="IPR041581">
    <property type="entry name" value="Glyoxalase_6"/>
</dbReference>
<dbReference type="GO" id="GO:0016829">
    <property type="term" value="F:lyase activity"/>
    <property type="evidence" value="ECO:0007669"/>
    <property type="project" value="UniProtKB-KW"/>
</dbReference>
<dbReference type="InterPro" id="IPR029068">
    <property type="entry name" value="Glyas_Bleomycin-R_OHBP_Dase"/>
</dbReference>
<name>A0A1C6JZQ8_9FIRM</name>
<dbReference type="PANTHER" id="PTHR35908:SF1">
    <property type="entry name" value="CONSERVED PROTEIN"/>
    <property type="match status" value="1"/>
</dbReference>
<organism evidence="2">
    <name type="scientific">uncultured Anaerotruncus sp</name>
    <dbReference type="NCBI Taxonomy" id="905011"/>
    <lineage>
        <taxon>Bacteria</taxon>
        <taxon>Bacillati</taxon>
        <taxon>Bacillota</taxon>
        <taxon>Clostridia</taxon>
        <taxon>Eubacteriales</taxon>
        <taxon>Oscillospiraceae</taxon>
        <taxon>Anaerotruncus</taxon>
        <taxon>environmental samples</taxon>
    </lineage>
</organism>
<gene>
    <name evidence="2" type="ORF">SAMEA3545359_02437</name>
</gene>
<dbReference type="Gene3D" id="3.10.180.10">
    <property type="entry name" value="2,3-Dihydroxybiphenyl 1,2-Dioxygenase, domain 1"/>
    <property type="match status" value="1"/>
</dbReference>
<evidence type="ECO:0000259" key="1">
    <source>
        <dbReference type="Pfam" id="PF18029"/>
    </source>
</evidence>
<dbReference type="SUPFAM" id="SSF54593">
    <property type="entry name" value="Glyoxalase/Bleomycin resistance protein/Dihydroxybiphenyl dioxygenase"/>
    <property type="match status" value="1"/>
</dbReference>
<dbReference type="PANTHER" id="PTHR35908">
    <property type="entry name" value="HYPOTHETICAL FUSION PROTEIN"/>
    <property type="match status" value="1"/>
</dbReference>
<reference evidence="2" key="1">
    <citation type="submission" date="2015-09" db="EMBL/GenBank/DDBJ databases">
        <authorList>
            <consortium name="Pathogen Informatics"/>
        </authorList>
    </citation>
    <scope>NUCLEOTIDE SEQUENCE</scope>
    <source>
        <strain evidence="2">2789STDY5834896</strain>
    </source>
</reference>
<proteinExistence type="predicted"/>
<dbReference type="CDD" id="cd06587">
    <property type="entry name" value="VOC"/>
    <property type="match status" value="1"/>
</dbReference>
<accession>A0A1C6JZQ8</accession>
<dbReference type="EMBL" id="FMHG01000002">
    <property type="protein sequence ID" value="SCJ87215.1"/>
    <property type="molecule type" value="Genomic_DNA"/>
</dbReference>
<dbReference type="AlphaFoldDB" id="A0A1C6JZQ8"/>
<protein>
    <submittedName>
        <fullName evidence="2">Predicted enzyme related to lactoylglutathione lyase</fullName>
    </submittedName>
</protein>
<dbReference type="Pfam" id="PF18029">
    <property type="entry name" value="Glyoxalase_6"/>
    <property type="match status" value="1"/>
</dbReference>
<feature type="domain" description="Glyoxalase-like" evidence="1">
    <location>
        <begin position="12"/>
        <end position="127"/>
    </location>
</feature>
<evidence type="ECO:0000313" key="2">
    <source>
        <dbReference type="EMBL" id="SCJ87215.1"/>
    </source>
</evidence>